<reference evidence="1" key="1">
    <citation type="submission" date="2022-01" db="EMBL/GenBank/DDBJ databases">
        <title>Genome Sequence Resource for Two Populations of Ditylenchus destructor, the Migratory Endoparasitic Phytonematode.</title>
        <authorList>
            <person name="Zhang H."/>
            <person name="Lin R."/>
            <person name="Xie B."/>
        </authorList>
    </citation>
    <scope>NUCLEOTIDE SEQUENCE</scope>
    <source>
        <strain evidence="1">BazhouSP</strain>
    </source>
</reference>
<evidence type="ECO:0000313" key="2">
    <source>
        <dbReference type="Proteomes" id="UP001201812"/>
    </source>
</evidence>
<organism evidence="1 2">
    <name type="scientific">Ditylenchus destructor</name>
    <dbReference type="NCBI Taxonomy" id="166010"/>
    <lineage>
        <taxon>Eukaryota</taxon>
        <taxon>Metazoa</taxon>
        <taxon>Ecdysozoa</taxon>
        <taxon>Nematoda</taxon>
        <taxon>Chromadorea</taxon>
        <taxon>Rhabditida</taxon>
        <taxon>Tylenchina</taxon>
        <taxon>Tylenchomorpha</taxon>
        <taxon>Sphaerularioidea</taxon>
        <taxon>Anguinidae</taxon>
        <taxon>Anguininae</taxon>
        <taxon>Ditylenchus</taxon>
    </lineage>
</organism>
<evidence type="ECO:0000313" key="1">
    <source>
        <dbReference type="EMBL" id="KAI1696059.1"/>
    </source>
</evidence>
<name>A0AAD4MJQ0_9BILA</name>
<gene>
    <name evidence="1" type="ORF">DdX_19258</name>
</gene>
<dbReference type="Proteomes" id="UP001201812">
    <property type="component" value="Unassembled WGS sequence"/>
</dbReference>
<dbReference type="AlphaFoldDB" id="A0AAD4MJQ0"/>
<sequence length="173" mass="19989">MYLPLGKENTIADLIAKLKSSNLWPHNAKEIYINQRKVVKKPEDNAKALKTIGEVGDEYLTIDFAVDDSSNYTFLVEKSFSATDSTAFTDHSITRLDTFEILEKKIKEKNLWPMPKKSREIKMSVYYWTIYEPSKEILGKHQEDGILTIRFREVVGKISEESSEEEESSDEDE</sequence>
<dbReference type="EMBL" id="JAKKPZ010000354">
    <property type="protein sequence ID" value="KAI1696059.1"/>
    <property type="molecule type" value="Genomic_DNA"/>
</dbReference>
<protein>
    <submittedName>
        <fullName evidence="1">Uncharacterized protein</fullName>
    </submittedName>
</protein>
<comment type="caution">
    <text evidence="1">The sequence shown here is derived from an EMBL/GenBank/DDBJ whole genome shotgun (WGS) entry which is preliminary data.</text>
</comment>
<accession>A0AAD4MJQ0</accession>
<proteinExistence type="predicted"/>
<keyword evidence="2" id="KW-1185">Reference proteome</keyword>